<dbReference type="AlphaFoldDB" id="A0A438CF57"/>
<dbReference type="InterPro" id="IPR012337">
    <property type="entry name" value="RNaseH-like_sf"/>
</dbReference>
<dbReference type="Pfam" id="PF24626">
    <property type="entry name" value="SH3_Tf2-1"/>
    <property type="match status" value="1"/>
</dbReference>
<dbReference type="GO" id="GO:0003676">
    <property type="term" value="F:nucleic acid binding"/>
    <property type="evidence" value="ECO:0007669"/>
    <property type="project" value="InterPro"/>
</dbReference>
<dbReference type="Proteomes" id="UP000288805">
    <property type="component" value="Unassembled WGS sequence"/>
</dbReference>
<dbReference type="PANTHER" id="PTHR35046">
    <property type="entry name" value="ZINC KNUCKLE (CCHC-TYPE) FAMILY PROTEIN"/>
    <property type="match status" value="1"/>
</dbReference>
<dbReference type="InterPro" id="IPR036397">
    <property type="entry name" value="RNaseH_sf"/>
</dbReference>
<gene>
    <name evidence="3" type="primary">TY3B-I_737</name>
    <name evidence="3" type="ORF">CK203_108576</name>
</gene>
<evidence type="ECO:0000313" key="3">
    <source>
        <dbReference type="EMBL" id="RVW21830.1"/>
    </source>
</evidence>
<evidence type="ECO:0000313" key="4">
    <source>
        <dbReference type="Proteomes" id="UP000288805"/>
    </source>
</evidence>
<organism evidence="3 4">
    <name type="scientific">Vitis vinifera</name>
    <name type="common">Grape</name>
    <dbReference type="NCBI Taxonomy" id="29760"/>
    <lineage>
        <taxon>Eukaryota</taxon>
        <taxon>Viridiplantae</taxon>
        <taxon>Streptophyta</taxon>
        <taxon>Embryophyta</taxon>
        <taxon>Tracheophyta</taxon>
        <taxon>Spermatophyta</taxon>
        <taxon>Magnoliopsida</taxon>
        <taxon>eudicotyledons</taxon>
        <taxon>Gunneridae</taxon>
        <taxon>Pentapetalae</taxon>
        <taxon>rosids</taxon>
        <taxon>Vitales</taxon>
        <taxon>Vitaceae</taxon>
        <taxon>Viteae</taxon>
        <taxon>Vitis</taxon>
    </lineage>
</organism>
<dbReference type="Gene3D" id="1.10.340.70">
    <property type="match status" value="1"/>
</dbReference>
<reference evidence="3 4" key="1">
    <citation type="journal article" date="2018" name="PLoS Genet.">
        <title>Population sequencing reveals clonal diversity and ancestral inbreeding in the grapevine cultivar Chardonnay.</title>
        <authorList>
            <person name="Roach M.J."/>
            <person name="Johnson D.L."/>
            <person name="Bohlmann J."/>
            <person name="van Vuuren H.J."/>
            <person name="Jones S.J."/>
            <person name="Pretorius I.S."/>
            <person name="Schmidt S.A."/>
            <person name="Borneman A.R."/>
        </authorList>
    </citation>
    <scope>NUCLEOTIDE SEQUENCE [LARGE SCALE GENOMIC DNA]</scope>
    <source>
        <strain evidence="4">cv. Chardonnay</strain>
        <tissue evidence="3">Leaf</tissue>
    </source>
</reference>
<feature type="domain" description="Integrase zinc-binding" evidence="1">
    <location>
        <begin position="21"/>
        <end position="52"/>
    </location>
</feature>
<dbReference type="Gene3D" id="3.30.420.10">
    <property type="entry name" value="Ribonuclease H-like superfamily/Ribonuclease H"/>
    <property type="match status" value="1"/>
</dbReference>
<feature type="domain" description="Tf2-1-like SH3-like" evidence="2">
    <location>
        <begin position="133"/>
        <end position="173"/>
    </location>
</feature>
<accession>A0A438CF57</accession>
<dbReference type="InterPro" id="IPR056924">
    <property type="entry name" value="SH3_Tf2-1"/>
</dbReference>
<protein>
    <submittedName>
        <fullName evidence="3">Transposon Ty3-I Gag-Pol polyprotein</fullName>
    </submittedName>
</protein>
<evidence type="ECO:0000259" key="1">
    <source>
        <dbReference type="Pfam" id="PF17921"/>
    </source>
</evidence>
<dbReference type="EMBL" id="QGNW01002265">
    <property type="protein sequence ID" value="RVW21830.1"/>
    <property type="molecule type" value="Genomic_DNA"/>
</dbReference>
<dbReference type="PANTHER" id="PTHR35046:SF9">
    <property type="entry name" value="RNA-DIRECTED DNA POLYMERASE"/>
    <property type="match status" value="1"/>
</dbReference>
<evidence type="ECO:0000259" key="2">
    <source>
        <dbReference type="Pfam" id="PF24626"/>
    </source>
</evidence>
<name>A0A438CF57_VITVI</name>
<comment type="caution">
    <text evidence="3">The sequence shown here is derived from an EMBL/GenBank/DDBJ whole genome shotgun (WGS) entry which is preliminary data.</text>
</comment>
<dbReference type="Pfam" id="PF17921">
    <property type="entry name" value="Integrase_H2C2"/>
    <property type="match status" value="1"/>
</dbReference>
<dbReference type="InterPro" id="IPR041588">
    <property type="entry name" value="Integrase_H2C2"/>
</dbReference>
<proteinExistence type="predicted"/>
<dbReference type="SUPFAM" id="SSF53098">
    <property type="entry name" value="Ribonuclease H-like"/>
    <property type="match status" value="1"/>
</dbReference>
<sequence length="326" mass="37799">MAPFPGKLDMNQLRHQLGTNQKTLDVLHEHFFWPKMKRDVERACARCITCLPRSRNGRASIFVVVDRFSKMTHFISCHKTDDATHIANLFFREIVRLHGVPRSIVSDRDVKFLSYFGKSCGESWELNYCFLLLVTPKRMDKLRWSKLHPRGDGPFQVLERINDNVYKLDLPGDDSRTNPFEERGNDENQQAFKDPLHVPIGPITKARSKKIKEALNWLIKEIWADFNVGHSKFGPNEDEGFYQKSVFLLSWAIIPILFVGSQSCRLRFASESMTHILSYGRFLTRVFKDVIVDLSREIDFEAPNAYDTYDDKTMGQMKFEKAPNGS</sequence>